<name>A0ABW4MW71_9CAUL</name>
<dbReference type="CDD" id="cd01948">
    <property type="entry name" value="EAL"/>
    <property type="match status" value="1"/>
</dbReference>
<dbReference type="RefSeq" id="WP_377281027.1">
    <property type="nucleotide sequence ID" value="NZ_JBHRSI010000003.1"/>
</dbReference>
<dbReference type="SMART" id="SM00052">
    <property type="entry name" value="EAL"/>
    <property type="match status" value="1"/>
</dbReference>
<feature type="domain" description="EAL" evidence="1">
    <location>
        <begin position="277"/>
        <end position="523"/>
    </location>
</feature>
<accession>A0ABW4MW71</accession>
<dbReference type="PANTHER" id="PTHR33121">
    <property type="entry name" value="CYCLIC DI-GMP PHOSPHODIESTERASE PDEF"/>
    <property type="match status" value="1"/>
</dbReference>
<dbReference type="SUPFAM" id="SSF141868">
    <property type="entry name" value="EAL domain-like"/>
    <property type="match status" value="1"/>
</dbReference>
<dbReference type="SMART" id="SM00091">
    <property type="entry name" value="PAS"/>
    <property type="match status" value="1"/>
</dbReference>
<reference evidence="3" key="1">
    <citation type="journal article" date="2019" name="Int. J. Syst. Evol. Microbiol.">
        <title>The Global Catalogue of Microorganisms (GCM) 10K type strain sequencing project: providing services to taxonomists for standard genome sequencing and annotation.</title>
        <authorList>
            <consortium name="The Broad Institute Genomics Platform"/>
            <consortium name="The Broad Institute Genome Sequencing Center for Infectious Disease"/>
            <person name="Wu L."/>
            <person name="Ma J."/>
        </authorList>
    </citation>
    <scope>NUCLEOTIDE SEQUENCE [LARGE SCALE GENOMIC DNA]</scope>
    <source>
        <strain evidence="3">DFY28</strain>
    </source>
</reference>
<dbReference type="Gene3D" id="3.30.450.20">
    <property type="entry name" value="PAS domain"/>
    <property type="match status" value="1"/>
</dbReference>
<dbReference type="EMBL" id="JBHUEY010000001">
    <property type="protein sequence ID" value="MFD1782145.1"/>
    <property type="molecule type" value="Genomic_DNA"/>
</dbReference>
<dbReference type="InterPro" id="IPR050706">
    <property type="entry name" value="Cyclic-di-GMP_PDE-like"/>
</dbReference>
<organism evidence="2 3">
    <name type="scientific">Phenylobacterium terrae</name>
    <dbReference type="NCBI Taxonomy" id="2665495"/>
    <lineage>
        <taxon>Bacteria</taxon>
        <taxon>Pseudomonadati</taxon>
        <taxon>Pseudomonadota</taxon>
        <taxon>Alphaproteobacteria</taxon>
        <taxon>Caulobacterales</taxon>
        <taxon>Caulobacteraceae</taxon>
        <taxon>Phenylobacterium</taxon>
    </lineage>
</organism>
<keyword evidence="3" id="KW-1185">Reference proteome</keyword>
<gene>
    <name evidence="2" type="ORF">ACFSC0_01970</name>
</gene>
<dbReference type="Gene3D" id="3.20.20.450">
    <property type="entry name" value="EAL domain"/>
    <property type="match status" value="1"/>
</dbReference>
<proteinExistence type="predicted"/>
<dbReference type="PROSITE" id="PS50883">
    <property type="entry name" value="EAL"/>
    <property type="match status" value="1"/>
</dbReference>
<dbReference type="Proteomes" id="UP001597237">
    <property type="component" value="Unassembled WGS sequence"/>
</dbReference>
<dbReference type="PANTHER" id="PTHR33121:SF23">
    <property type="entry name" value="CYCLIC DI-GMP PHOSPHODIESTERASE PDEB"/>
    <property type="match status" value="1"/>
</dbReference>
<sequence length="531" mass="55955">MNAALSRFVGFAFASADLLIEIAPDGRIAFAAGAAEALSGSPDAQLVGRPWSDFIDDYDRAMAEALFRGLKDGLRGGPVVVRLAGDAGQAERAAALSVFRLPQNEGAISCALTRAAPPPRTAALGLHSKDSFEQVTATLFESAKTTGLELELALVELSGLTSVRGGQGDMDQELAGLLRAHSHGGSAAAELGEDRFALVRPRGESPDGLARRLLRMLGVAEDTVTPAGQAMSLTGEASPNQVIRAIRYAVDSFIADGLDAAVPASLSQAVTDSVRRTAMEVGALGQALADKQFRLVYQPVVNLKAGGAVHHHEVLVRFGQDESPFPMIRMAEELDLIESLDLAVAEQSIAKLVATPGLKLAVNMSGRTAQSGSFVAKVALMIAGSPAVRGRLLFELTESAAITDMPMAQANLQLLREEGCKICLDDFGAGAASLAYVQQLPLDFVKIDGRYIKELQHGGRETTFIRHLVRMCAELGVGTVAEMVETKPAEQAVRQAGVDLAQGYLYGAPSDEPARIEARAPAIRPGLKRAG</sequence>
<dbReference type="InterPro" id="IPR000014">
    <property type="entry name" value="PAS"/>
</dbReference>
<comment type="caution">
    <text evidence="2">The sequence shown here is derived from an EMBL/GenBank/DDBJ whole genome shotgun (WGS) entry which is preliminary data.</text>
</comment>
<dbReference type="Pfam" id="PF00563">
    <property type="entry name" value="EAL"/>
    <property type="match status" value="1"/>
</dbReference>
<dbReference type="InterPro" id="IPR035919">
    <property type="entry name" value="EAL_sf"/>
</dbReference>
<evidence type="ECO:0000313" key="2">
    <source>
        <dbReference type="EMBL" id="MFD1782145.1"/>
    </source>
</evidence>
<evidence type="ECO:0000313" key="3">
    <source>
        <dbReference type="Proteomes" id="UP001597237"/>
    </source>
</evidence>
<dbReference type="InterPro" id="IPR001633">
    <property type="entry name" value="EAL_dom"/>
</dbReference>
<dbReference type="SUPFAM" id="SSF55785">
    <property type="entry name" value="PYP-like sensor domain (PAS domain)"/>
    <property type="match status" value="1"/>
</dbReference>
<evidence type="ECO:0000259" key="1">
    <source>
        <dbReference type="PROSITE" id="PS50883"/>
    </source>
</evidence>
<dbReference type="InterPro" id="IPR035965">
    <property type="entry name" value="PAS-like_dom_sf"/>
</dbReference>
<protein>
    <submittedName>
        <fullName evidence="2">EAL domain-containing protein</fullName>
    </submittedName>
</protein>